<name>A0A563DDP5_9FLAO</name>
<protein>
    <submittedName>
        <fullName evidence="1">Uncharacterized protein</fullName>
    </submittedName>
</protein>
<dbReference type="Proteomes" id="UP000319499">
    <property type="component" value="Unassembled WGS sequence"/>
</dbReference>
<evidence type="ECO:0000313" key="1">
    <source>
        <dbReference type="EMBL" id="TWP28448.1"/>
    </source>
</evidence>
<dbReference type="AlphaFoldDB" id="A0A563DDP5"/>
<proteinExistence type="predicted"/>
<dbReference type="EMBL" id="SELH01000018">
    <property type="protein sequence ID" value="TWP28448.1"/>
    <property type="molecule type" value="Genomic_DNA"/>
</dbReference>
<evidence type="ECO:0000313" key="2">
    <source>
        <dbReference type="Proteomes" id="UP000319499"/>
    </source>
</evidence>
<organism evidence="1 2">
    <name type="scientific">Apibacter muscae</name>
    <dbReference type="NCBI Taxonomy" id="2509004"/>
    <lineage>
        <taxon>Bacteria</taxon>
        <taxon>Pseudomonadati</taxon>
        <taxon>Bacteroidota</taxon>
        <taxon>Flavobacteriia</taxon>
        <taxon>Flavobacteriales</taxon>
        <taxon>Weeksellaceae</taxon>
        <taxon>Apibacter</taxon>
    </lineage>
</organism>
<sequence length="95" mass="10626">MKKQFSIHSEITEERIGVDAVLKASIYEISDILLMVILKEPKFIKVIELVQTTYEMLESTNSLNLIGLGVSKISSEAMEDVIKKAQIKNPSSLKS</sequence>
<accession>A0A563DDP5</accession>
<comment type="caution">
    <text evidence="1">The sequence shown here is derived from an EMBL/GenBank/DDBJ whole genome shotgun (WGS) entry which is preliminary data.</text>
</comment>
<dbReference type="RefSeq" id="WP_146292504.1">
    <property type="nucleotide sequence ID" value="NZ_SELH01000018.1"/>
</dbReference>
<reference evidence="1 2" key="1">
    <citation type="submission" date="2019-02" db="EMBL/GenBank/DDBJ databases">
        <title>Apibacter muscae sp. nov.: a novel member of the house fly microbiota.</title>
        <authorList>
            <person name="Park R."/>
        </authorList>
    </citation>
    <scope>NUCLEOTIDE SEQUENCE [LARGE SCALE GENOMIC DNA]</scope>
    <source>
        <strain evidence="1 2">AL1</strain>
    </source>
</reference>
<gene>
    <name evidence="1" type="ORF">ETU09_05860</name>
</gene>
<keyword evidence="2" id="KW-1185">Reference proteome</keyword>